<proteinExistence type="predicted"/>
<evidence type="ECO:0000313" key="1">
    <source>
        <dbReference type="EMBL" id="EPR67094.1"/>
    </source>
</evidence>
<dbReference type="EMBL" id="ATNM01000136">
    <property type="protein sequence ID" value="EPR67094.1"/>
    <property type="molecule type" value="Genomic_DNA"/>
</dbReference>
<dbReference type="Proteomes" id="UP000014974">
    <property type="component" value="Unassembled WGS sequence"/>
</dbReference>
<comment type="caution">
    <text evidence="1">The sequence shown here is derived from an EMBL/GenBank/DDBJ whole genome shotgun (WGS) entry which is preliminary data.</text>
</comment>
<organism evidence="1 2">
    <name type="scientific">Cyclobacterium qasimii M12-11B</name>
    <dbReference type="NCBI Taxonomy" id="641524"/>
    <lineage>
        <taxon>Bacteria</taxon>
        <taxon>Pseudomonadati</taxon>
        <taxon>Bacteroidota</taxon>
        <taxon>Cytophagia</taxon>
        <taxon>Cytophagales</taxon>
        <taxon>Cyclobacteriaceae</taxon>
        <taxon>Cyclobacterium</taxon>
    </lineage>
</organism>
<dbReference type="STRING" id="641524.ADICYQ_3964"/>
<protein>
    <submittedName>
        <fullName evidence="1">Uncharacterized protein</fullName>
    </submittedName>
</protein>
<reference evidence="1 2" key="1">
    <citation type="journal article" date="2013" name="Genome Announc.">
        <title>Draft Genome Sequence of Cyclobacterium qasimii Strain M12-11BT, Isolated from Arctic Marine Sediment.</title>
        <authorList>
            <person name="Shivaji S."/>
            <person name="Ara S."/>
            <person name="Singh A."/>
            <person name="Kumar Pinnaka A."/>
        </authorList>
    </citation>
    <scope>NUCLEOTIDE SEQUENCE [LARGE SCALE GENOMIC DNA]</scope>
    <source>
        <strain evidence="1 2">M12-11B</strain>
    </source>
</reference>
<evidence type="ECO:0000313" key="2">
    <source>
        <dbReference type="Proteomes" id="UP000014974"/>
    </source>
</evidence>
<accession>S7WK51</accession>
<dbReference type="AlphaFoldDB" id="S7WK51"/>
<sequence length="38" mass="4183">MSLPICRIGTGEVANLKVILIGNRLPIEYLGLKLVFNN</sequence>
<gene>
    <name evidence="1" type="ORF">ADICYQ_3964</name>
</gene>
<name>S7WK51_9BACT</name>